<dbReference type="Pfam" id="PF15247">
    <property type="entry name" value="SLBP_RNA_bind"/>
    <property type="match status" value="1"/>
</dbReference>
<keyword evidence="5" id="KW-1185">Reference proteome</keyword>
<dbReference type="InterPro" id="IPR026502">
    <property type="entry name" value="SLBP1/SLBP2"/>
</dbReference>
<proteinExistence type="inferred from homology"/>
<evidence type="ECO:0000313" key="4">
    <source>
        <dbReference type="EMBL" id="CRH00474.1"/>
    </source>
</evidence>
<dbReference type="RefSeq" id="XP_028533477.1">
    <property type="nucleotide sequence ID" value="XM_028677049.1"/>
</dbReference>
<gene>
    <name evidence="4" type="primary">SLBP</name>
    <name evidence="4" type="ORF">PRELSG_1012800</name>
</gene>
<feature type="domain" description="Histone RNA hairpin-binding protein RNA-binding" evidence="3">
    <location>
        <begin position="21"/>
        <end position="92"/>
    </location>
</feature>
<dbReference type="InterPro" id="IPR038294">
    <property type="entry name" value="SLBP_RNA_bind_sf"/>
</dbReference>
<dbReference type="KEGG" id="prel:PRELSG_1012800"/>
<dbReference type="GO" id="GO:0071207">
    <property type="term" value="F:histone pre-mRNA stem-loop binding"/>
    <property type="evidence" value="ECO:0007669"/>
    <property type="project" value="TreeGrafter"/>
</dbReference>
<organism evidence="4 5">
    <name type="scientific">Plasmodium relictum</name>
    <dbReference type="NCBI Taxonomy" id="85471"/>
    <lineage>
        <taxon>Eukaryota</taxon>
        <taxon>Sar</taxon>
        <taxon>Alveolata</taxon>
        <taxon>Apicomplexa</taxon>
        <taxon>Aconoidasida</taxon>
        <taxon>Haemosporida</taxon>
        <taxon>Plasmodiidae</taxon>
        <taxon>Plasmodium</taxon>
        <taxon>Plasmodium (Haemamoeba)</taxon>
    </lineage>
</organism>
<dbReference type="InterPro" id="IPR029344">
    <property type="entry name" value="SLBP_RNA_bind"/>
</dbReference>
<dbReference type="Proteomes" id="UP000220158">
    <property type="component" value="Chromosome 10"/>
</dbReference>
<reference evidence="4 5" key="1">
    <citation type="submission" date="2015-04" db="EMBL/GenBank/DDBJ databases">
        <authorList>
            <consortium name="Pathogen Informatics"/>
        </authorList>
    </citation>
    <scope>NUCLEOTIDE SEQUENCE [LARGE SCALE GENOMIC DNA]</scope>
    <source>
        <strain evidence="4 5">SGS1</strain>
    </source>
</reference>
<dbReference type="EMBL" id="LN835305">
    <property type="protein sequence ID" value="CRH00474.1"/>
    <property type="molecule type" value="Genomic_DNA"/>
</dbReference>
<dbReference type="GO" id="GO:0051028">
    <property type="term" value="P:mRNA transport"/>
    <property type="evidence" value="ECO:0007669"/>
    <property type="project" value="TreeGrafter"/>
</dbReference>
<keyword evidence="2" id="KW-0694">RNA-binding</keyword>
<evidence type="ECO:0000259" key="3">
    <source>
        <dbReference type="Pfam" id="PF15247"/>
    </source>
</evidence>
<evidence type="ECO:0000313" key="5">
    <source>
        <dbReference type="Proteomes" id="UP000220158"/>
    </source>
</evidence>
<dbReference type="PANTHER" id="PTHR17408:SF0">
    <property type="entry name" value="HISTONE RNA HAIRPIN-BINDING PROTEIN"/>
    <property type="match status" value="1"/>
</dbReference>
<dbReference type="AlphaFoldDB" id="A0A1J1HAL2"/>
<accession>A0A1J1HAL2</accession>
<dbReference type="GO" id="GO:0071204">
    <property type="term" value="C:histone pre-mRNA 3'end processing complex"/>
    <property type="evidence" value="ECO:0007669"/>
    <property type="project" value="TreeGrafter"/>
</dbReference>
<dbReference type="VEuPathDB" id="PlasmoDB:PRELSG_1012800"/>
<name>A0A1J1HAL2_PLARL</name>
<dbReference type="PANTHER" id="PTHR17408">
    <property type="entry name" value="HISTONE RNA HAIRPIN-BINDING PROTEIN"/>
    <property type="match status" value="1"/>
</dbReference>
<dbReference type="Gene3D" id="1.10.8.1120">
    <property type="entry name" value="Histone RNA hairpin-binding protein RNA-binding domain"/>
    <property type="match status" value="1"/>
</dbReference>
<dbReference type="GO" id="GO:0003729">
    <property type="term" value="F:mRNA binding"/>
    <property type="evidence" value="ECO:0007669"/>
    <property type="project" value="InterPro"/>
</dbReference>
<comment type="similarity">
    <text evidence="1">Belongs to the SLBP family.</text>
</comment>
<evidence type="ECO:0000256" key="2">
    <source>
        <dbReference type="ARBA" id="ARBA00022884"/>
    </source>
</evidence>
<dbReference type="OMA" id="WGNMSEE"/>
<dbReference type="GO" id="GO:0006398">
    <property type="term" value="P:mRNA 3'-end processing by stem-loop binding and cleavage"/>
    <property type="evidence" value="ECO:0007669"/>
    <property type="project" value="TreeGrafter"/>
</dbReference>
<protein>
    <submittedName>
        <fullName evidence="4">Histone RNA hairpin-binding protein, putative</fullName>
    </submittedName>
</protein>
<dbReference type="GeneID" id="39736594"/>
<dbReference type="OrthoDB" id="265795at2759"/>
<evidence type="ECO:0000256" key="1">
    <source>
        <dbReference type="ARBA" id="ARBA00006151"/>
    </source>
</evidence>
<sequence length="289" mass="35066">MNNISNFQRSKCHYRNNELSETQINQRLKNINLTKRLISYERYINAIPKNERSNDLKNDWHPETPRVNKHLSLSQWNKEVQKWRKQIHAWGNMSEEVHKYICSLSAAEKYNYLSNLKLPELSQREIKNLKKKNEEISDMTLKNILWISDKKNPDVCADNIIIDKPLFFLPQNFNGTILNNEFIIIKQNYLEKSLFSLKDEYNENYKYLFEKYYRLYFLMRDYNLNIEKSKVETNEIIIVSKKKDHSENNNNINEINEYMKNQKIEATKYLYCSNMNTKNKYEKKKKKRF</sequence>
<dbReference type="GO" id="GO:0005737">
    <property type="term" value="C:cytoplasm"/>
    <property type="evidence" value="ECO:0007669"/>
    <property type="project" value="TreeGrafter"/>
</dbReference>